<dbReference type="SUPFAM" id="SSF52540">
    <property type="entry name" value="P-loop containing nucleoside triphosphate hydrolases"/>
    <property type="match status" value="1"/>
</dbReference>
<evidence type="ECO:0000313" key="3">
    <source>
        <dbReference type="EMBL" id="CAD2171218.1"/>
    </source>
</evidence>
<dbReference type="GO" id="GO:0005524">
    <property type="term" value="F:ATP binding"/>
    <property type="evidence" value="ECO:0007669"/>
    <property type="project" value="UniProtKB-KW"/>
</dbReference>
<dbReference type="InterPro" id="IPR027417">
    <property type="entry name" value="P-loop_NTPase"/>
</dbReference>
<evidence type="ECO:0000256" key="1">
    <source>
        <dbReference type="ARBA" id="ARBA00022741"/>
    </source>
</evidence>
<organism evidence="3 4">
    <name type="scientific">Meloidogyne enterolobii</name>
    <name type="common">Root-knot nematode worm</name>
    <name type="synonym">Meloidogyne mayaguensis</name>
    <dbReference type="NCBI Taxonomy" id="390850"/>
    <lineage>
        <taxon>Eukaryota</taxon>
        <taxon>Metazoa</taxon>
        <taxon>Ecdysozoa</taxon>
        <taxon>Nematoda</taxon>
        <taxon>Chromadorea</taxon>
        <taxon>Rhabditida</taxon>
        <taxon>Tylenchina</taxon>
        <taxon>Tylenchomorpha</taxon>
        <taxon>Tylenchoidea</taxon>
        <taxon>Meloidogynidae</taxon>
        <taxon>Meloidogyninae</taxon>
        <taxon>Meloidogyne</taxon>
    </lineage>
</organism>
<keyword evidence="2" id="KW-0067">ATP-binding</keyword>
<reference evidence="3 4" key="1">
    <citation type="submission" date="2020-08" db="EMBL/GenBank/DDBJ databases">
        <authorList>
            <person name="Koutsovoulos G."/>
            <person name="Danchin GJ E."/>
        </authorList>
    </citation>
    <scope>NUCLEOTIDE SEQUENCE [LARGE SCALE GENOMIC DNA]</scope>
</reference>
<dbReference type="Gene3D" id="3.40.850.10">
    <property type="entry name" value="Kinesin motor domain"/>
    <property type="match status" value="1"/>
</dbReference>
<protein>
    <submittedName>
        <fullName evidence="3">Uncharacterized protein</fullName>
    </submittedName>
</protein>
<dbReference type="Proteomes" id="UP000580250">
    <property type="component" value="Unassembled WGS sequence"/>
</dbReference>
<sequence length="139" mass="15513">MTVKNQLTTFSSEKVKVAVRVRPLLSKKENFKNVVKISKNSIILSHPNDVDSTNTKQFGFDFCFPSTQQQEFNPSIASTSSSSSFNSTLSSQQFNTNLLEGTQEHLFKTIGIDVINNAFCGFNTCVLLMDRLVQASHIQ</sequence>
<evidence type="ECO:0000313" key="4">
    <source>
        <dbReference type="Proteomes" id="UP000580250"/>
    </source>
</evidence>
<dbReference type="EMBL" id="CAJEWN010000180">
    <property type="protein sequence ID" value="CAD2171218.1"/>
    <property type="molecule type" value="Genomic_DNA"/>
</dbReference>
<name>A0A6V7V9V8_MELEN</name>
<dbReference type="InterPro" id="IPR036961">
    <property type="entry name" value="Kinesin_motor_dom_sf"/>
</dbReference>
<accession>A0A6V7V9V8</accession>
<gene>
    <name evidence="3" type="ORF">MENT_LOCUS22672</name>
</gene>
<evidence type="ECO:0000256" key="2">
    <source>
        <dbReference type="ARBA" id="ARBA00022840"/>
    </source>
</evidence>
<proteinExistence type="predicted"/>
<keyword evidence="1" id="KW-0547">Nucleotide-binding</keyword>
<dbReference type="AlphaFoldDB" id="A0A6V7V9V8"/>
<comment type="caution">
    <text evidence="3">The sequence shown here is derived from an EMBL/GenBank/DDBJ whole genome shotgun (WGS) entry which is preliminary data.</text>
</comment>